<dbReference type="STRING" id="114155.A0A4Q9PCB8"/>
<evidence type="ECO:0000256" key="3">
    <source>
        <dbReference type="ARBA" id="ARBA00009865"/>
    </source>
</evidence>
<reference evidence="8 9" key="1">
    <citation type="submission" date="2019-01" db="EMBL/GenBank/DDBJ databases">
        <title>Draft genome sequences of three monokaryotic isolates of the white-rot basidiomycete fungus Dichomitus squalens.</title>
        <authorList>
            <consortium name="DOE Joint Genome Institute"/>
            <person name="Lopez S.C."/>
            <person name="Andreopoulos B."/>
            <person name="Pangilinan J."/>
            <person name="Lipzen A."/>
            <person name="Riley R."/>
            <person name="Ahrendt S."/>
            <person name="Ng V."/>
            <person name="Barry K."/>
            <person name="Daum C."/>
            <person name="Grigoriev I.V."/>
            <person name="Hilden K.S."/>
            <person name="Makela M.R."/>
            <person name="de Vries R.P."/>
        </authorList>
    </citation>
    <scope>NUCLEOTIDE SEQUENCE [LARGE SCALE GENOMIC DNA]</scope>
    <source>
        <strain evidence="8 9">CBS 464.89</strain>
    </source>
</reference>
<evidence type="ECO:0000256" key="4">
    <source>
        <dbReference type="ARBA" id="ARBA00012586"/>
    </source>
</evidence>
<keyword evidence="9" id="KW-1185">Reference proteome</keyword>
<dbReference type="InterPro" id="IPR016840">
    <property type="entry name" value="Glyco_hydro_43_endo_a_Ara-ase"/>
</dbReference>
<gene>
    <name evidence="8" type="ORF">BD310DRAFT_999073</name>
</gene>
<comment type="similarity">
    <text evidence="3 7">Belongs to the glycosyl hydrolase 43 family.</text>
</comment>
<dbReference type="PANTHER" id="PTHR43301:SF3">
    <property type="entry name" value="ARABINAN ENDO-1,5-ALPHA-L-ARABINOSIDASE A-RELATED"/>
    <property type="match status" value="1"/>
</dbReference>
<name>A0A4Q9PCB8_9APHY</name>
<comment type="pathway">
    <text evidence="2 7">Glycan metabolism; L-arabinan degradation.</text>
</comment>
<dbReference type="InterPro" id="IPR050727">
    <property type="entry name" value="GH43_arabinanases"/>
</dbReference>
<dbReference type="Proteomes" id="UP000292082">
    <property type="component" value="Unassembled WGS sequence"/>
</dbReference>
<dbReference type="SUPFAM" id="SSF75005">
    <property type="entry name" value="Arabinanase/levansucrase/invertase"/>
    <property type="match status" value="1"/>
</dbReference>
<dbReference type="InterPro" id="IPR023296">
    <property type="entry name" value="Glyco_hydro_beta-prop_sf"/>
</dbReference>
<dbReference type="EMBL" id="ML145260">
    <property type="protein sequence ID" value="TBU52228.1"/>
    <property type="molecule type" value="Genomic_DNA"/>
</dbReference>
<evidence type="ECO:0000256" key="5">
    <source>
        <dbReference type="ARBA" id="ARBA00022801"/>
    </source>
</evidence>
<evidence type="ECO:0000256" key="2">
    <source>
        <dbReference type="ARBA" id="ARBA00004834"/>
    </source>
</evidence>
<proteinExistence type="inferred from homology"/>
<dbReference type="AlphaFoldDB" id="A0A4Q9PCB8"/>
<dbReference type="EC" id="3.2.1.99" evidence="4 7"/>
<keyword evidence="6 7" id="KW-0326">Glycosidase</keyword>
<dbReference type="UniPathway" id="UPA00667"/>
<evidence type="ECO:0000256" key="7">
    <source>
        <dbReference type="PIRNR" id="PIRNR026534"/>
    </source>
</evidence>
<sequence>MKLHLISLLSLNTLALSVPNPLSGSDNVVVRDPAIAFNPGSNKYFVFSTGGGINIFTSSSLNGPWTSSGSVLPNGSKINTSNPNIWAPDVHSVNGQYTLYYSLSTLGSQNSTIGVATSPSMEQGTWDDLGPVIGSKDGDSYNAIDANLIDAEGLKLSFGSYNDGIFQITLSDIHTPAANLPGTHLAGANKEPTEGGFTYKPQSSQYYFQFFSNGFTPLVNTTTPRPAPGGEYKVLVGRSENVSGPFLDKTGNDLTKDASPPTGTLVLGSHDNIYAPGGQSIFFDANSGRDLIVYHYVRNDSYGGPSYLGINFLDFTSGWPVVVGE</sequence>
<evidence type="ECO:0000256" key="1">
    <source>
        <dbReference type="ARBA" id="ARBA00000375"/>
    </source>
</evidence>
<dbReference type="GO" id="GO:0046558">
    <property type="term" value="F:arabinan endo-1,5-alpha-L-arabinosidase activity"/>
    <property type="evidence" value="ECO:0007669"/>
    <property type="project" value="UniProtKB-EC"/>
</dbReference>
<dbReference type="Gene3D" id="2.115.10.20">
    <property type="entry name" value="Glycosyl hydrolase domain, family 43"/>
    <property type="match status" value="1"/>
</dbReference>
<dbReference type="InterPro" id="IPR006710">
    <property type="entry name" value="Glyco_hydro_43"/>
</dbReference>
<keyword evidence="5 7" id="KW-0378">Hydrolase</keyword>
<evidence type="ECO:0000313" key="9">
    <source>
        <dbReference type="Proteomes" id="UP000292082"/>
    </source>
</evidence>
<evidence type="ECO:0000313" key="8">
    <source>
        <dbReference type="EMBL" id="TBU52228.1"/>
    </source>
</evidence>
<evidence type="ECO:0000256" key="6">
    <source>
        <dbReference type="ARBA" id="ARBA00023295"/>
    </source>
</evidence>
<dbReference type="Pfam" id="PF04616">
    <property type="entry name" value="Glyco_hydro_43"/>
    <property type="match status" value="1"/>
</dbReference>
<dbReference type="PIRSF" id="PIRSF026534">
    <property type="entry name" value="Endo_alpha-L-arabinosidase"/>
    <property type="match status" value="1"/>
</dbReference>
<dbReference type="PANTHER" id="PTHR43301">
    <property type="entry name" value="ARABINAN ENDO-1,5-ALPHA-L-ARABINOSIDASE"/>
    <property type="match status" value="1"/>
</dbReference>
<protein>
    <recommendedName>
        <fullName evidence="4 7">Arabinan endo-1,5-alpha-L-arabinosidase</fullName>
        <ecNumber evidence="4 7">3.2.1.99</ecNumber>
    </recommendedName>
</protein>
<comment type="catalytic activity">
    <reaction evidence="1 7">
        <text>Endohydrolysis of (1-&gt;5)-alpha-arabinofuranosidic linkages in (1-&gt;5)-arabinans.</text>
        <dbReference type="EC" id="3.2.1.99"/>
    </reaction>
</comment>
<organism evidence="8 9">
    <name type="scientific">Dichomitus squalens</name>
    <dbReference type="NCBI Taxonomy" id="114155"/>
    <lineage>
        <taxon>Eukaryota</taxon>
        <taxon>Fungi</taxon>
        <taxon>Dikarya</taxon>
        <taxon>Basidiomycota</taxon>
        <taxon>Agaricomycotina</taxon>
        <taxon>Agaricomycetes</taxon>
        <taxon>Polyporales</taxon>
        <taxon>Polyporaceae</taxon>
        <taxon>Dichomitus</taxon>
    </lineage>
</organism>
<dbReference type="GO" id="GO:0031222">
    <property type="term" value="P:arabinan catabolic process"/>
    <property type="evidence" value="ECO:0007669"/>
    <property type="project" value="UniProtKB-UniPathway"/>
</dbReference>
<accession>A0A4Q9PCB8</accession>